<keyword evidence="2" id="KW-1185">Reference proteome</keyword>
<comment type="caution">
    <text evidence="1">The sequence shown here is derived from an EMBL/GenBank/DDBJ whole genome shotgun (WGS) entry which is preliminary data.</text>
</comment>
<accession>A0A9P5NMA8</accession>
<reference evidence="1" key="1">
    <citation type="submission" date="2020-11" db="EMBL/GenBank/DDBJ databases">
        <authorList>
            <consortium name="DOE Joint Genome Institute"/>
            <person name="Ahrendt S."/>
            <person name="Riley R."/>
            <person name="Andreopoulos W."/>
            <person name="LaButti K."/>
            <person name="Pangilinan J."/>
            <person name="Ruiz-duenas F.J."/>
            <person name="Barrasa J.M."/>
            <person name="Sanchez-Garcia M."/>
            <person name="Camarero S."/>
            <person name="Miyauchi S."/>
            <person name="Serrano A."/>
            <person name="Linde D."/>
            <person name="Babiker R."/>
            <person name="Drula E."/>
            <person name="Ayuso-Fernandez I."/>
            <person name="Pacheco R."/>
            <person name="Padilla G."/>
            <person name="Ferreira P."/>
            <person name="Barriuso J."/>
            <person name="Kellner H."/>
            <person name="Castanera R."/>
            <person name="Alfaro M."/>
            <person name="Ramirez L."/>
            <person name="Pisabarro A.G."/>
            <person name="Kuo A."/>
            <person name="Tritt A."/>
            <person name="Lipzen A."/>
            <person name="He G."/>
            <person name="Yan M."/>
            <person name="Ng V."/>
            <person name="Cullen D."/>
            <person name="Martin F."/>
            <person name="Rosso M.-N."/>
            <person name="Henrissat B."/>
            <person name="Hibbett D."/>
            <person name="Martinez A.T."/>
            <person name="Grigoriev I.V."/>
        </authorList>
    </citation>
    <scope>NUCLEOTIDE SEQUENCE</scope>
    <source>
        <strain evidence="1">AH 44721</strain>
    </source>
</reference>
<protein>
    <submittedName>
        <fullName evidence="1">Uncharacterized protein</fullName>
    </submittedName>
</protein>
<organism evidence="1 2">
    <name type="scientific">Gymnopilus junonius</name>
    <name type="common">Spectacular rustgill mushroom</name>
    <name type="synonym">Gymnopilus spectabilis subsp. junonius</name>
    <dbReference type="NCBI Taxonomy" id="109634"/>
    <lineage>
        <taxon>Eukaryota</taxon>
        <taxon>Fungi</taxon>
        <taxon>Dikarya</taxon>
        <taxon>Basidiomycota</taxon>
        <taxon>Agaricomycotina</taxon>
        <taxon>Agaricomycetes</taxon>
        <taxon>Agaricomycetidae</taxon>
        <taxon>Agaricales</taxon>
        <taxon>Agaricineae</taxon>
        <taxon>Hymenogastraceae</taxon>
        <taxon>Gymnopilus</taxon>
    </lineage>
</organism>
<gene>
    <name evidence="1" type="ORF">CPB84DRAFT_1932078</name>
</gene>
<proteinExistence type="predicted"/>
<evidence type="ECO:0000313" key="2">
    <source>
        <dbReference type="Proteomes" id="UP000724874"/>
    </source>
</evidence>
<dbReference type="Proteomes" id="UP000724874">
    <property type="component" value="Unassembled WGS sequence"/>
</dbReference>
<sequence length="173" mass="20002">MVYITSWSNAGFTNEFMNYVLIWFALVIKDCGPIIPPFAPDHHISTAAGIIPFSDIFDLDHLQKKLQIPILEWCDVKELPSHYSQIHKENEVNPIRAENVVHHLGLDVACTRVPTYTRLRPGDEDKSHVYPQDPNVPPDNFPRLPIGHHLPPEVHLSYFDMMYILCHLWCRVL</sequence>
<name>A0A9P5NMA8_GYMJU</name>
<dbReference type="AlphaFoldDB" id="A0A9P5NMA8"/>
<dbReference type="EMBL" id="JADNYJ010000061">
    <property type="protein sequence ID" value="KAF8895745.1"/>
    <property type="molecule type" value="Genomic_DNA"/>
</dbReference>
<dbReference type="OrthoDB" id="423313at2759"/>
<evidence type="ECO:0000313" key="1">
    <source>
        <dbReference type="EMBL" id="KAF8895745.1"/>
    </source>
</evidence>